<dbReference type="InterPro" id="IPR036271">
    <property type="entry name" value="Tet_transcr_reg_TetR-rel_C_sf"/>
</dbReference>
<evidence type="ECO:0000256" key="1">
    <source>
        <dbReference type="ARBA" id="ARBA00023015"/>
    </source>
</evidence>
<accession>A0A8J3XX61</accession>
<evidence type="ECO:0000313" key="8">
    <source>
        <dbReference type="Proteomes" id="UP000605992"/>
    </source>
</evidence>
<dbReference type="Pfam" id="PF02909">
    <property type="entry name" value="TetR_C_1"/>
    <property type="match status" value="1"/>
</dbReference>
<dbReference type="GO" id="GO:0045892">
    <property type="term" value="P:negative regulation of DNA-templated transcription"/>
    <property type="evidence" value="ECO:0007669"/>
    <property type="project" value="InterPro"/>
</dbReference>
<protein>
    <submittedName>
        <fullName evidence="7">Transcriptional regulator</fullName>
    </submittedName>
</protein>
<evidence type="ECO:0000256" key="2">
    <source>
        <dbReference type="ARBA" id="ARBA00023125"/>
    </source>
</evidence>
<comment type="caution">
    <text evidence="7">The sequence shown here is derived from an EMBL/GenBank/DDBJ whole genome shotgun (WGS) entry which is preliminary data.</text>
</comment>
<dbReference type="Proteomes" id="UP000605992">
    <property type="component" value="Unassembled WGS sequence"/>
</dbReference>
<feature type="DNA-binding region" description="H-T-H motif" evidence="4">
    <location>
        <begin position="57"/>
        <end position="76"/>
    </location>
</feature>
<dbReference type="SUPFAM" id="SSF48498">
    <property type="entry name" value="Tetracyclin repressor-like, C-terminal domain"/>
    <property type="match status" value="1"/>
</dbReference>
<dbReference type="Pfam" id="PF00440">
    <property type="entry name" value="TetR_N"/>
    <property type="match status" value="1"/>
</dbReference>
<keyword evidence="8" id="KW-1185">Reference proteome</keyword>
<name>A0A8J3XX61_9ACTN</name>
<dbReference type="PRINTS" id="PR00455">
    <property type="entry name" value="HTHTETR"/>
</dbReference>
<proteinExistence type="predicted"/>
<dbReference type="InterPro" id="IPR004111">
    <property type="entry name" value="Repressor_TetR_C"/>
</dbReference>
<dbReference type="InterPro" id="IPR050109">
    <property type="entry name" value="HTH-type_TetR-like_transc_reg"/>
</dbReference>
<dbReference type="InterPro" id="IPR001647">
    <property type="entry name" value="HTH_TetR"/>
</dbReference>
<gene>
    <name evidence="7" type="ORF">Pth03_41040</name>
</gene>
<dbReference type="GO" id="GO:0003700">
    <property type="term" value="F:DNA-binding transcription factor activity"/>
    <property type="evidence" value="ECO:0007669"/>
    <property type="project" value="TreeGrafter"/>
</dbReference>
<dbReference type="EMBL" id="BOOR01000029">
    <property type="protein sequence ID" value="GII55715.1"/>
    <property type="molecule type" value="Genomic_DNA"/>
</dbReference>
<dbReference type="InterPro" id="IPR009057">
    <property type="entry name" value="Homeodomain-like_sf"/>
</dbReference>
<dbReference type="PANTHER" id="PTHR30055:SF151">
    <property type="entry name" value="TRANSCRIPTIONAL REGULATORY PROTEIN"/>
    <property type="match status" value="1"/>
</dbReference>
<dbReference type="SUPFAM" id="SSF46689">
    <property type="entry name" value="Homeodomain-like"/>
    <property type="match status" value="1"/>
</dbReference>
<evidence type="ECO:0000259" key="6">
    <source>
        <dbReference type="PROSITE" id="PS50977"/>
    </source>
</evidence>
<evidence type="ECO:0000313" key="7">
    <source>
        <dbReference type="EMBL" id="GII55715.1"/>
    </source>
</evidence>
<keyword evidence="3" id="KW-0804">Transcription</keyword>
<reference evidence="7" key="1">
    <citation type="submission" date="2021-01" db="EMBL/GenBank/DDBJ databases">
        <title>Whole genome shotgun sequence of Planotetraspora thailandica NBRC 104271.</title>
        <authorList>
            <person name="Komaki H."/>
            <person name="Tamura T."/>
        </authorList>
    </citation>
    <scope>NUCLEOTIDE SEQUENCE</scope>
    <source>
        <strain evidence="7">NBRC 104271</strain>
    </source>
</reference>
<evidence type="ECO:0000256" key="4">
    <source>
        <dbReference type="PROSITE-ProRule" id="PRU00335"/>
    </source>
</evidence>
<dbReference type="Gene3D" id="1.10.357.10">
    <property type="entry name" value="Tetracycline Repressor, domain 2"/>
    <property type="match status" value="1"/>
</dbReference>
<evidence type="ECO:0000256" key="5">
    <source>
        <dbReference type="SAM" id="MobiDB-lite"/>
    </source>
</evidence>
<keyword evidence="1" id="KW-0805">Transcription regulation</keyword>
<evidence type="ECO:0000256" key="3">
    <source>
        <dbReference type="ARBA" id="ARBA00023163"/>
    </source>
</evidence>
<organism evidence="7 8">
    <name type="scientific">Planotetraspora thailandica</name>
    <dbReference type="NCBI Taxonomy" id="487172"/>
    <lineage>
        <taxon>Bacteria</taxon>
        <taxon>Bacillati</taxon>
        <taxon>Actinomycetota</taxon>
        <taxon>Actinomycetes</taxon>
        <taxon>Streptosporangiales</taxon>
        <taxon>Streptosporangiaceae</taxon>
        <taxon>Planotetraspora</taxon>
    </lineage>
</organism>
<dbReference type="AlphaFoldDB" id="A0A8J3XX61"/>
<dbReference type="PROSITE" id="PS50977">
    <property type="entry name" value="HTH_TETR_2"/>
    <property type="match status" value="1"/>
</dbReference>
<sequence length="259" mass="29590">MGREIGRSFMSQPDDVPTPPWERPRKRQAPARIPLTRERIVDAAFVVLDREGLDKLSMRQVAAELGVAVSALYAHVEGKDELFELMYARLFDHAELPDPDPDNWQEQIKDYARAGRQRLLRHRDMARISMAHAPFTADLLPHVEKLFAVLRAGGLPDKVMAIAGDLLSTYMEGFTLEESMWQERLNDASWKQVGAEIRDYFSSLPPERFPNMVALADLLVGESNDYRFELGLDIILRGLATYAEEDPGKSSRDRRHERE</sequence>
<keyword evidence="2 4" id="KW-0238">DNA-binding</keyword>
<feature type="region of interest" description="Disordered" evidence="5">
    <location>
        <begin position="1"/>
        <end position="29"/>
    </location>
</feature>
<dbReference type="PANTHER" id="PTHR30055">
    <property type="entry name" value="HTH-TYPE TRANSCRIPTIONAL REGULATOR RUTR"/>
    <property type="match status" value="1"/>
</dbReference>
<feature type="domain" description="HTH tetR-type" evidence="6">
    <location>
        <begin position="34"/>
        <end position="94"/>
    </location>
</feature>
<dbReference type="GO" id="GO:0000976">
    <property type="term" value="F:transcription cis-regulatory region binding"/>
    <property type="evidence" value="ECO:0007669"/>
    <property type="project" value="TreeGrafter"/>
</dbReference>